<keyword evidence="3" id="KW-0677">Repeat</keyword>
<dbReference type="SMART" id="SM00179">
    <property type="entry name" value="EGF_CA"/>
    <property type="match status" value="1"/>
</dbReference>
<evidence type="ECO:0000256" key="6">
    <source>
        <dbReference type="PROSITE-ProRule" id="PRU00076"/>
    </source>
</evidence>
<dbReference type="Gene3D" id="2.10.25.10">
    <property type="entry name" value="Laminin"/>
    <property type="match status" value="1"/>
</dbReference>
<dbReference type="PANTHER" id="PTHR12916:SF4">
    <property type="entry name" value="UNINFLATABLE, ISOFORM C"/>
    <property type="match status" value="1"/>
</dbReference>
<feature type="domain" description="EGF-like" evidence="8">
    <location>
        <begin position="219"/>
        <end position="254"/>
    </location>
</feature>
<feature type="non-terminal residue" evidence="10">
    <location>
        <position position="1"/>
    </location>
</feature>
<evidence type="ECO:0000313" key="10">
    <source>
        <dbReference type="EMBL" id="CAL4136880.1"/>
    </source>
</evidence>
<dbReference type="Pfam" id="PF00008">
    <property type="entry name" value="EGF"/>
    <property type="match status" value="1"/>
</dbReference>
<keyword evidence="5" id="KW-0325">Glycoprotein</keyword>
<dbReference type="Proteomes" id="UP001497623">
    <property type="component" value="Unassembled WGS sequence"/>
</dbReference>
<keyword evidence="2" id="KW-0732">Signal</keyword>
<dbReference type="SUPFAM" id="SSF56436">
    <property type="entry name" value="C-type lectin-like"/>
    <property type="match status" value="1"/>
</dbReference>
<dbReference type="PROSITE" id="PS50026">
    <property type="entry name" value="EGF_3"/>
    <property type="match status" value="1"/>
</dbReference>
<dbReference type="FunFam" id="2.10.25.10:FF:000122">
    <property type="entry name" value="Protein crumbs homolog 2"/>
    <property type="match status" value="1"/>
</dbReference>
<dbReference type="Gene3D" id="3.10.100.10">
    <property type="entry name" value="Mannose-Binding Protein A, subunit A"/>
    <property type="match status" value="1"/>
</dbReference>
<keyword evidence="7" id="KW-0812">Transmembrane</keyword>
<evidence type="ECO:0000256" key="5">
    <source>
        <dbReference type="ARBA" id="ARBA00023180"/>
    </source>
</evidence>
<keyword evidence="4 6" id="KW-1015">Disulfide bond</keyword>
<dbReference type="CDD" id="cd00037">
    <property type="entry name" value="CLECT"/>
    <property type="match status" value="1"/>
</dbReference>
<dbReference type="InterPro" id="IPR001881">
    <property type="entry name" value="EGF-like_Ca-bd_dom"/>
</dbReference>
<keyword evidence="1 6" id="KW-0245">EGF-like domain</keyword>
<dbReference type="InterPro" id="IPR000742">
    <property type="entry name" value="EGF"/>
</dbReference>
<dbReference type="InterPro" id="IPR001304">
    <property type="entry name" value="C-type_lectin-like"/>
</dbReference>
<organism evidence="10 11">
    <name type="scientific">Meganyctiphanes norvegica</name>
    <name type="common">Northern krill</name>
    <name type="synonym">Thysanopoda norvegica</name>
    <dbReference type="NCBI Taxonomy" id="48144"/>
    <lineage>
        <taxon>Eukaryota</taxon>
        <taxon>Metazoa</taxon>
        <taxon>Ecdysozoa</taxon>
        <taxon>Arthropoda</taxon>
        <taxon>Crustacea</taxon>
        <taxon>Multicrustacea</taxon>
        <taxon>Malacostraca</taxon>
        <taxon>Eumalacostraca</taxon>
        <taxon>Eucarida</taxon>
        <taxon>Euphausiacea</taxon>
        <taxon>Euphausiidae</taxon>
        <taxon>Meganyctiphanes</taxon>
    </lineage>
</organism>
<gene>
    <name evidence="10" type="ORF">MNOR_LOCUS27886</name>
</gene>
<dbReference type="PROSITE" id="PS50041">
    <property type="entry name" value="C_TYPE_LECTIN_2"/>
    <property type="match status" value="1"/>
</dbReference>
<feature type="non-terminal residue" evidence="10">
    <location>
        <position position="262"/>
    </location>
</feature>
<name>A0AAV2RS74_MEGNR</name>
<keyword evidence="7" id="KW-0472">Membrane</keyword>
<comment type="caution">
    <text evidence="10">The sequence shown here is derived from an EMBL/GenBank/DDBJ whole genome shotgun (WGS) entry which is preliminary data.</text>
</comment>
<evidence type="ECO:0000259" key="9">
    <source>
        <dbReference type="PROSITE" id="PS50041"/>
    </source>
</evidence>
<comment type="caution">
    <text evidence="6">Lacks conserved residue(s) required for the propagation of feature annotation.</text>
</comment>
<accession>A0AAV2RS74</accession>
<evidence type="ECO:0000256" key="3">
    <source>
        <dbReference type="ARBA" id="ARBA00022737"/>
    </source>
</evidence>
<dbReference type="EMBL" id="CAXKWB010029989">
    <property type="protein sequence ID" value="CAL4136880.1"/>
    <property type="molecule type" value="Genomic_DNA"/>
</dbReference>
<dbReference type="SMART" id="SM00181">
    <property type="entry name" value="EGF"/>
    <property type="match status" value="1"/>
</dbReference>
<keyword evidence="7" id="KW-1133">Transmembrane helix</keyword>
<evidence type="ECO:0000259" key="8">
    <source>
        <dbReference type="PROSITE" id="PS50026"/>
    </source>
</evidence>
<dbReference type="InterPro" id="IPR016186">
    <property type="entry name" value="C-type_lectin-like/link_sf"/>
</dbReference>
<feature type="disulfide bond" evidence="6">
    <location>
        <begin position="244"/>
        <end position="253"/>
    </location>
</feature>
<evidence type="ECO:0000256" key="7">
    <source>
        <dbReference type="SAM" id="Phobius"/>
    </source>
</evidence>
<evidence type="ECO:0008006" key="12">
    <source>
        <dbReference type="Google" id="ProtNLM"/>
    </source>
</evidence>
<proteinExistence type="predicted"/>
<feature type="disulfide bond" evidence="6">
    <location>
        <begin position="223"/>
        <end position="233"/>
    </location>
</feature>
<sequence length="262" mass="29328">SCVVVRAVCAARKLSDASADLIHTGYILNVTIIWITEYIKYWISSAKMRAVFLSPCLVLLIAIFITTAANVCPAEFFMSRGSDQCFKLFKERYRTWTEANIKCKSEGLQLAIISDAVAVELRKNLLDIYGDEVNAVWLDARGDGSNLVWQRNGTPLRNDSPLWWPMSPGSRVTSNYCLALLVWKLYWTSHPGRPYTSHNCLGSSLGSHHTLCEDGLSENNNKCKSRPCIHGTCINGINSYRCDCLPEYGGNNCDIKITTRSE</sequence>
<dbReference type="InterPro" id="IPR000152">
    <property type="entry name" value="EGF-type_Asp/Asn_hydroxyl_site"/>
</dbReference>
<dbReference type="GO" id="GO:0005509">
    <property type="term" value="F:calcium ion binding"/>
    <property type="evidence" value="ECO:0007669"/>
    <property type="project" value="InterPro"/>
</dbReference>
<dbReference type="InterPro" id="IPR016187">
    <property type="entry name" value="CTDL_fold"/>
</dbReference>
<evidence type="ECO:0000313" key="11">
    <source>
        <dbReference type="Proteomes" id="UP001497623"/>
    </source>
</evidence>
<dbReference type="PROSITE" id="PS00010">
    <property type="entry name" value="ASX_HYDROXYL"/>
    <property type="match status" value="1"/>
</dbReference>
<feature type="transmembrane region" description="Helical" evidence="7">
    <location>
        <begin position="51"/>
        <end position="71"/>
    </location>
</feature>
<dbReference type="PANTHER" id="PTHR12916">
    <property type="entry name" value="CYTOCHROME C OXIDASE POLYPEPTIDE VIC-2"/>
    <property type="match status" value="1"/>
</dbReference>
<protein>
    <recommendedName>
        <fullName evidence="12">C-type lectin</fullName>
    </recommendedName>
</protein>
<dbReference type="CDD" id="cd00054">
    <property type="entry name" value="EGF_CA"/>
    <property type="match status" value="1"/>
</dbReference>
<evidence type="ECO:0000256" key="4">
    <source>
        <dbReference type="ARBA" id="ARBA00023157"/>
    </source>
</evidence>
<evidence type="ECO:0000256" key="2">
    <source>
        <dbReference type="ARBA" id="ARBA00022729"/>
    </source>
</evidence>
<feature type="domain" description="C-type lectin" evidence="9">
    <location>
        <begin position="81"/>
        <end position="201"/>
    </location>
</feature>
<dbReference type="AlphaFoldDB" id="A0AAV2RS74"/>
<reference evidence="10 11" key="1">
    <citation type="submission" date="2024-05" db="EMBL/GenBank/DDBJ databases">
        <authorList>
            <person name="Wallberg A."/>
        </authorList>
    </citation>
    <scope>NUCLEOTIDE SEQUENCE [LARGE SCALE GENOMIC DNA]</scope>
</reference>
<dbReference type="PROSITE" id="PS00022">
    <property type="entry name" value="EGF_1"/>
    <property type="match status" value="1"/>
</dbReference>
<keyword evidence="11" id="KW-1185">Reference proteome</keyword>
<evidence type="ECO:0000256" key="1">
    <source>
        <dbReference type="ARBA" id="ARBA00022536"/>
    </source>
</evidence>
<dbReference type="SUPFAM" id="SSF57196">
    <property type="entry name" value="EGF/Laminin"/>
    <property type="match status" value="1"/>
</dbReference>